<comment type="caution">
    <text evidence="1">The sequence shown here is derived from an EMBL/GenBank/DDBJ whole genome shotgun (WGS) entry which is preliminary data.</text>
</comment>
<accession>A0ABN3D256</accession>
<dbReference type="Proteomes" id="UP001499843">
    <property type="component" value="Unassembled WGS sequence"/>
</dbReference>
<evidence type="ECO:0000313" key="1">
    <source>
        <dbReference type="EMBL" id="GAA2215882.1"/>
    </source>
</evidence>
<dbReference type="EMBL" id="BAAAQX010000056">
    <property type="protein sequence ID" value="GAA2215882.1"/>
    <property type="molecule type" value="Genomic_DNA"/>
</dbReference>
<name>A0ABN3D256_9ACTN</name>
<keyword evidence="2" id="KW-1185">Reference proteome</keyword>
<sequence length="102" mass="10926">MAETAGSQDGAVHVEPEVIHTGRWLNRDTAREQASVTIARAAVDILHNQPELPGSACAHTRTRPEPAGRSCPWLTARAEVSSDDLAVIRHALTAVAEVKVRA</sequence>
<protein>
    <submittedName>
        <fullName evidence="1">Uncharacterized protein</fullName>
    </submittedName>
</protein>
<proteinExistence type="predicted"/>
<gene>
    <name evidence="1" type="ORF">GCM10009850_113500</name>
</gene>
<evidence type="ECO:0000313" key="2">
    <source>
        <dbReference type="Proteomes" id="UP001499843"/>
    </source>
</evidence>
<reference evidence="1 2" key="1">
    <citation type="journal article" date="2019" name="Int. J. Syst. Evol. Microbiol.">
        <title>The Global Catalogue of Microorganisms (GCM) 10K type strain sequencing project: providing services to taxonomists for standard genome sequencing and annotation.</title>
        <authorList>
            <consortium name="The Broad Institute Genomics Platform"/>
            <consortium name="The Broad Institute Genome Sequencing Center for Infectious Disease"/>
            <person name="Wu L."/>
            <person name="Ma J."/>
        </authorList>
    </citation>
    <scope>NUCLEOTIDE SEQUENCE [LARGE SCALE GENOMIC DNA]</scope>
    <source>
        <strain evidence="1 2">JCM 16114</strain>
    </source>
</reference>
<organism evidence="1 2">
    <name type="scientific">Nonomuraea monospora</name>
    <dbReference type="NCBI Taxonomy" id="568818"/>
    <lineage>
        <taxon>Bacteria</taxon>
        <taxon>Bacillati</taxon>
        <taxon>Actinomycetota</taxon>
        <taxon>Actinomycetes</taxon>
        <taxon>Streptosporangiales</taxon>
        <taxon>Streptosporangiaceae</taxon>
        <taxon>Nonomuraea</taxon>
    </lineage>
</organism>